<reference evidence="15 16" key="1">
    <citation type="submission" date="2019-07" db="EMBL/GenBank/DDBJ databases">
        <title>Genome assembly of two rare yeast pathogens: Diutina rugosa and Trichomonascus ciferrii.</title>
        <authorList>
            <person name="Mixao V."/>
            <person name="Saus E."/>
            <person name="Hansen A."/>
            <person name="Lass-Flor C."/>
            <person name="Gabaldon T."/>
        </authorList>
    </citation>
    <scope>NUCLEOTIDE SEQUENCE [LARGE SCALE GENOMIC DNA]</scope>
    <source>
        <strain evidence="15 16">CBS 613</strain>
    </source>
</reference>
<dbReference type="SUPFAM" id="SSF50044">
    <property type="entry name" value="SH3-domain"/>
    <property type="match status" value="1"/>
</dbReference>
<feature type="compositionally biased region" description="Polar residues" evidence="12">
    <location>
        <begin position="436"/>
        <end position="458"/>
    </location>
</feature>
<dbReference type="Pfam" id="PF03127">
    <property type="entry name" value="GAT"/>
    <property type="match status" value="1"/>
</dbReference>
<feature type="compositionally biased region" description="Polar residues" evidence="12">
    <location>
        <begin position="486"/>
        <end position="527"/>
    </location>
</feature>
<gene>
    <name evidence="15" type="ORF">DIURU_000661</name>
</gene>
<dbReference type="InterPro" id="IPR008942">
    <property type="entry name" value="ENTH_VHS"/>
</dbReference>
<evidence type="ECO:0000256" key="6">
    <source>
        <dbReference type="ARBA" id="ARBA00022443"/>
    </source>
</evidence>
<dbReference type="SMART" id="SM00326">
    <property type="entry name" value="SH3"/>
    <property type="match status" value="1"/>
</dbReference>
<dbReference type="Gene3D" id="1.25.40.90">
    <property type="match status" value="1"/>
</dbReference>
<keyword evidence="9" id="KW-0653">Protein transport</keyword>
<dbReference type="GO" id="GO:0010008">
    <property type="term" value="C:endosome membrane"/>
    <property type="evidence" value="ECO:0007669"/>
    <property type="project" value="UniProtKB-SubCell"/>
</dbReference>
<comment type="subcellular location">
    <subcellularLocation>
        <location evidence="2">Endosome membrane</location>
        <topology evidence="2">Peripheral membrane protein</topology>
        <orientation evidence="2">Cytoplasmic side</orientation>
    </subcellularLocation>
</comment>
<evidence type="ECO:0000256" key="2">
    <source>
        <dbReference type="ARBA" id="ARBA00004125"/>
    </source>
</evidence>
<dbReference type="SMART" id="SM00288">
    <property type="entry name" value="VHS"/>
    <property type="match status" value="1"/>
</dbReference>
<organism evidence="15 16">
    <name type="scientific">Diutina rugosa</name>
    <name type="common">Yeast</name>
    <name type="synonym">Candida rugosa</name>
    <dbReference type="NCBI Taxonomy" id="5481"/>
    <lineage>
        <taxon>Eukaryota</taxon>
        <taxon>Fungi</taxon>
        <taxon>Dikarya</taxon>
        <taxon>Ascomycota</taxon>
        <taxon>Saccharomycotina</taxon>
        <taxon>Pichiomycetes</taxon>
        <taxon>Debaryomycetaceae</taxon>
        <taxon>Diutina</taxon>
    </lineage>
</organism>
<dbReference type="GO" id="GO:0035091">
    <property type="term" value="F:phosphatidylinositol binding"/>
    <property type="evidence" value="ECO:0007669"/>
    <property type="project" value="InterPro"/>
</dbReference>
<dbReference type="InterPro" id="IPR003903">
    <property type="entry name" value="UIM_dom"/>
</dbReference>
<dbReference type="PROSITE" id="PS50002">
    <property type="entry name" value="SH3"/>
    <property type="match status" value="1"/>
</dbReference>
<evidence type="ECO:0000256" key="1">
    <source>
        <dbReference type="ARBA" id="ARBA00002654"/>
    </source>
</evidence>
<evidence type="ECO:0000259" key="13">
    <source>
        <dbReference type="PROSITE" id="PS50002"/>
    </source>
</evidence>
<dbReference type="Proteomes" id="UP000449547">
    <property type="component" value="Unassembled WGS sequence"/>
</dbReference>
<evidence type="ECO:0000256" key="8">
    <source>
        <dbReference type="ARBA" id="ARBA00022753"/>
    </source>
</evidence>
<evidence type="ECO:0000256" key="5">
    <source>
        <dbReference type="ARBA" id="ARBA00018978"/>
    </source>
</evidence>
<feature type="compositionally biased region" description="Polar residues" evidence="12">
    <location>
        <begin position="549"/>
        <end position="590"/>
    </location>
</feature>
<dbReference type="GO" id="GO:0043328">
    <property type="term" value="P:protein transport to vacuole involved in ubiquitin-dependent protein catabolic process via the multivesicular body sorting pathway"/>
    <property type="evidence" value="ECO:0007669"/>
    <property type="project" value="TreeGrafter"/>
</dbReference>
<sequence length="590" mass="65767">MTSIDSLIEKATDATLTTDNWQYILDVTDAISANPESGTKEAMASLTARLNQKDANVVLRSLALMVAMGENCGSRMKQELASKRFLDDCLLRKLGDRKTHRTIKVAVAAAIGQLNQSFRSDPSLRPMADAYAQIQRQFPQYLNDNSSVGSTFAPAPSKPAKQQMTPADKQREDDELQRALKVSLQEYEREQTMAKIKQQEKQQQTWEKQHQPQQKGQVPAAQPSGSDPASIATVSKVRALYDLISYEPDELSFRKGDVITVIESVYRDWWRGFLPNGTIGIFPLNYVTPIVRKSPEELKKEEAIEQRILERESNKVDRLMALLSSPNADENEVTALYNEIVPLRPQVGKFIDKYGGRKEELMQLHTSVNKELKEYNELVDQQIAAKRDQYTQPSHNPAYTGFQQPSQSTGQYGQSSQGGYQPTGQGYATPGEFSQYKPTGNYPYQASQPTQNQYQSYQGADAGQFQGYKPTANPPGQQVTGPPPTSFQNYRPTGNPQETMPASFQNYKPTGSAQETGPVQNQFQNYKPTGGYGGSPYEPDFSSRDMPMTSFTTGTSLHSNGSQYSQPYYTQSKEYLQQQPTSAGFGNSPA</sequence>
<dbReference type="InterPro" id="IPR001452">
    <property type="entry name" value="SH3_domain"/>
</dbReference>
<dbReference type="Gene3D" id="2.30.30.40">
    <property type="entry name" value="SH3 Domains"/>
    <property type="match status" value="1"/>
</dbReference>
<dbReference type="GeneID" id="54779314"/>
<feature type="region of interest" description="Disordered" evidence="12">
    <location>
        <begin position="389"/>
        <end position="590"/>
    </location>
</feature>
<keyword evidence="16" id="KW-1185">Reference proteome</keyword>
<dbReference type="SMART" id="SM00726">
    <property type="entry name" value="UIM"/>
    <property type="match status" value="1"/>
</dbReference>
<dbReference type="EMBL" id="SWFT01000027">
    <property type="protein sequence ID" value="KAA8906977.1"/>
    <property type="molecule type" value="Genomic_DNA"/>
</dbReference>
<keyword evidence="10" id="KW-0472">Membrane</keyword>
<comment type="similarity">
    <text evidence="3">Belongs to the STAM family.</text>
</comment>
<dbReference type="CDD" id="cd16978">
    <property type="entry name" value="VHS_HSE1"/>
    <property type="match status" value="1"/>
</dbReference>
<feature type="compositionally biased region" description="Low complexity" evidence="12">
    <location>
        <begin position="201"/>
        <end position="215"/>
    </location>
</feature>
<evidence type="ECO:0000256" key="12">
    <source>
        <dbReference type="SAM" id="MobiDB-lite"/>
    </source>
</evidence>
<dbReference type="InterPro" id="IPR036028">
    <property type="entry name" value="SH3-like_dom_sf"/>
</dbReference>
<dbReference type="Pfam" id="PF00790">
    <property type="entry name" value="VHS"/>
    <property type="match status" value="1"/>
</dbReference>
<comment type="function">
    <text evidence="1">Component of the ESCRT-0 complex which is the sorting receptor for ubiquitinated cargo proteins at the multivesicular body (MVB).</text>
</comment>
<dbReference type="PROSITE" id="PS50179">
    <property type="entry name" value="VHS"/>
    <property type="match status" value="1"/>
</dbReference>
<feature type="region of interest" description="Disordered" evidence="12">
    <location>
        <begin position="143"/>
        <end position="174"/>
    </location>
</feature>
<dbReference type="OrthoDB" id="10255964at2759"/>
<feature type="domain" description="VHS" evidence="14">
    <location>
        <begin position="11"/>
        <end position="142"/>
    </location>
</feature>
<feature type="domain" description="SH3" evidence="13">
    <location>
        <begin position="232"/>
        <end position="292"/>
    </location>
</feature>
<keyword evidence="6 11" id="KW-0728">SH3 domain</keyword>
<proteinExistence type="inferred from homology"/>
<keyword evidence="8" id="KW-0967">Endosome</keyword>
<dbReference type="Pfam" id="PF00018">
    <property type="entry name" value="SH3_1"/>
    <property type="match status" value="1"/>
</dbReference>
<evidence type="ECO:0000259" key="14">
    <source>
        <dbReference type="PROSITE" id="PS50179"/>
    </source>
</evidence>
<evidence type="ECO:0000256" key="3">
    <source>
        <dbReference type="ARBA" id="ARBA00009666"/>
    </source>
</evidence>
<feature type="compositionally biased region" description="Low complexity" evidence="12">
    <location>
        <begin position="403"/>
        <end position="426"/>
    </location>
</feature>
<dbReference type="SUPFAM" id="SSF48464">
    <property type="entry name" value="ENTH/VHS domain"/>
    <property type="match status" value="1"/>
</dbReference>
<protein>
    <recommendedName>
        <fullName evidence="4">Class E vacuolar protein-sorting machinery protein HSE1</fullName>
    </recommendedName>
    <alternativeName>
        <fullName evidence="5">Class E vacuolar protein-sorting machinery protein hse1</fullName>
    </alternativeName>
</protein>
<accession>A0A642UWM2</accession>
<evidence type="ECO:0000256" key="4">
    <source>
        <dbReference type="ARBA" id="ARBA00017923"/>
    </source>
</evidence>
<dbReference type="InterPro" id="IPR002014">
    <property type="entry name" value="VHS_dom"/>
</dbReference>
<evidence type="ECO:0000313" key="16">
    <source>
        <dbReference type="Proteomes" id="UP000449547"/>
    </source>
</evidence>
<name>A0A642UWM2_DIURU</name>
<dbReference type="GO" id="GO:0033565">
    <property type="term" value="C:ESCRT-0 complex"/>
    <property type="evidence" value="ECO:0007669"/>
    <property type="project" value="TreeGrafter"/>
</dbReference>
<dbReference type="PRINTS" id="PR00452">
    <property type="entry name" value="SH3DOMAIN"/>
</dbReference>
<evidence type="ECO:0000256" key="9">
    <source>
        <dbReference type="ARBA" id="ARBA00022927"/>
    </source>
</evidence>
<dbReference type="OMA" id="QVYRDWW"/>
<dbReference type="InterPro" id="IPR050670">
    <property type="entry name" value="STAM"/>
</dbReference>
<dbReference type="PANTHER" id="PTHR45929:SF3">
    <property type="entry name" value="JAK PATHWAY SIGNAL TRANSDUCTION ADAPTOR MOLECULE"/>
    <property type="match status" value="1"/>
</dbReference>
<dbReference type="PANTHER" id="PTHR45929">
    <property type="entry name" value="JAK PATHWAY SIGNAL TRANSDUCTION ADAPTOR MOLECULE"/>
    <property type="match status" value="1"/>
</dbReference>
<dbReference type="Gene3D" id="1.20.5.1940">
    <property type="match status" value="1"/>
</dbReference>
<evidence type="ECO:0000256" key="11">
    <source>
        <dbReference type="PROSITE-ProRule" id="PRU00192"/>
    </source>
</evidence>
<evidence type="ECO:0000256" key="7">
    <source>
        <dbReference type="ARBA" id="ARBA00022448"/>
    </source>
</evidence>
<dbReference type="InterPro" id="IPR004152">
    <property type="entry name" value="GAT_dom"/>
</dbReference>
<evidence type="ECO:0000256" key="10">
    <source>
        <dbReference type="ARBA" id="ARBA00023136"/>
    </source>
</evidence>
<keyword evidence="7" id="KW-0813">Transport</keyword>
<dbReference type="VEuPathDB" id="FungiDB:DIURU_000661"/>
<evidence type="ECO:0000313" key="15">
    <source>
        <dbReference type="EMBL" id="KAA8906977.1"/>
    </source>
</evidence>
<dbReference type="RefSeq" id="XP_034014328.1">
    <property type="nucleotide sequence ID" value="XM_034158934.1"/>
</dbReference>
<comment type="caution">
    <text evidence="15">The sequence shown here is derived from an EMBL/GenBank/DDBJ whole genome shotgun (WGS) entry which is preliminary data.</text>
</comment>
<feature type="region of interest" description="Disordered" evidence="12">
    <location>
        <begin position="192"/>
        <end position="229"/>
    </location>
</feature>
<dbReference type="GO" id="GO:0043130">
    <property type="term" value="F:ubiquitin binding"/>
    <property type="evidence" value="ECO:0007669"/>
    <property type="project" value="InterPro"/>
</dbReference>
<dbReference type="AlphaFoldDB" id="A0A642UWM2"/>
<dbReference type="PROSITE" id="PS50330">
    <property type="entry name" value="UIM"/>
    <property type="match status" value="1"/>
</dbReference>